<accession>A0ABY7EEQ3</accession>
<reference evidence="1" key="1">
    <citation type="submission" date="2022-11" db="EMBL/GenBank/DDBJ databases">
        <title>Centuries of genome instability and evolution in soft-shell clam transmissible cancer (bioRxiv).</title>
        <authorList>
            <person name="Hart S.F.M."/>
            <person name="Yonemitsu M.A."/>
            <person name="Giersch R.M."/>
            <person name="Beal B.F."/>
            <person name="Arriagada G."/>
            <person name="Davis B.W."/>
            <person name="Ostrander E.A."/>
            <person name="Goff S.P."/>
            <person name="Metzger M.J."/>
        </authorList>
    </citation>
    <scope>NUCLEOTIDE SEQUENCE</scope>
    <source>
        <strain evidence="1">MELC-2E11</strain>
        <tissue evidence="1">Siphon/mantle</tissue>
    </source>
</reference>
<proteinExistence type="predicted"/>
<sequence length="91" mass="10104">TSSDDGVLHITTGGVQYAVVHRQADAQRTETLQPHDEAGLTYADLDIKFLQEANARVPVRRKNKPTEYADIDFSSTQETAVEDPVYHFVSA</sequence>
<feature type="non-terminal residue" evidence="1">
    <location>
        <position position="91"/>
    </location>
</feature>
<dbReference type="Proteomes" id="UP001164746">
    <property type="component" value="Chromosome 6"/>
</dbReference>
<name>A0ABY7EEQ3_MYAAR</name>
<gene>
    <name evidence="1" type="ORF">MAR_017136</name>
</gene>
<evidence type="ECO:0000313" key="2">
    <source>
        <dbReference type="Proteomes" id="UP001164746"/>
    </source>
</evidence>
<organism evidence="1 2">
    <name type="scientific">Mya arenaria</name>
    <name type="common">Soft-shell clam</name>
    <dbReference type="NCBI Taxonomy" id="6604"/>
    <lineage>
        <taxon>Eukaryota</taxon>
        <taxon>Metazoa</taxon>
        <taxon>Spiralia</taxon>
        <taxon>Lophotrochozoa</taxon>
        <taxon>Mollusca</taxon>
        <taxon>Bivalvia</taxon>
        <taxon>Autobranchia</taxon>
        <taxon>Heteroconchia</taxon>
        <taxon>Euheterodonta</taxon>
        <taxon>Imparidentia</taxon>
        <taxon>Neoheterodontei</taxon>
        <taxon>Myida</taxon>
        <taxon>Myoidea</taxon>
        <taxon>Myidae</taxon>
        <taxon>Mya</taxon>
    </lineage>
</organism>
<protein>
    <submittedName>
        <fullName evidence="1">Uncharacterized protein</fullName>
    </submittedName>
</protein>
<keyword evidence="2" id="KW-1185">Reference proteome</keyword>
<dbReference type="EMBL" id="CP111017">
    <property type="protein sequence ID" value="WAR07178.1"/>
    <property type="molecule type" value="Genomic_DNA"/>
</dbReference>
<evidence type="ECO:0000313" key="1">
    <source>
        <dbReference type="EMBL" id="WAR07178.1"/>
    </source>
</evidence>